<organism evidence="1 2">
    <name type="scientific">Artomyces pyxidatus</name>
    <dbReference type="NCBI Taxonomy" id="48021"/>
    <lineage>
        <taxon>Eukaryota</taxon>
        <taxon>Fungi</taxon>
        <taxon>Dikarya</taxon>
        <taxon>Basidiomycota</taxon>
        <taxon>Agaricomycotina</taxon>
        <taxon>Agaricomycetes</taxon>
        <taxon>Russulales</taxon>
        <taxon>Auriscalpiaceae</taxon>
        <taxon>Artomyces</taxon>
    </lineage>
</organism>
<evidence type="ECO:0000313" key="2">
    <source>
        <dbReference type="Proteomes" id="UP000814140"/>
    </source>
</evidence>
<evidence type="ECO:0000313" key="1">
    <source>
        <dbReference type="EMBL" id="KAI0061204.1"/>
    </source>
</evidence>
<protein>
    <submittedName>
        <fullName evidence="1">Uncharacterized protein</fullName>
    </submittedName>
</protein>
<reference evidence="1" key="2">
    <citation type="journal article" date="2022" name="New Phytol.">
        <title>Evolutionary transition to the ectomycorrhizal habit in the genomes of a hyperdiverse lineage of mushroom-forming fungi.</title>
        <authorList>
            <person name="Looney B."/>
            <person name="Miyauchi S."/>
            <person name="Morin E."/>
            <person name="Drula E."/>
            <person name="Courty P.E."/>
            <person name="Kohler A."/>
            <person name="Kuo A."/>
            <person name="LaButti K."/>
            <person name="Pangilinan J."/>
            <person name="Lipzen A."/>
            <person name="Riley R."/>
            <person name="Andreopoulos W."/>
            <person name="He G."/>
            <person name="Johnson J."/>
            <person name="Nolan M."/>
            <person name="Tritt A."/>
            <person name="Barry K.W."/>
            <person name="Grigoriev I.V."/>
            <person name="Nagy L.G."/>
            <person name="Hibbett D."/>
            <person name="Henrissat B."/>
            <person name="Matheny P.B."/>
            <person name="Labbe J."/>
            <person name="Martin F.M."/>
        </authorList>
    </citation>
    <scope>NUCLEOTIDE SEQUENCE</scope>
    <source>
        <strain evidence="1">HHB10654</strain>
    </source>
</reference>
<reference evidence="1" key="1">
    <citation type="submission" date="2021-03" db="EMBL/GenBank/DDBJ databases">
        <authorList>
            <consortium name="DOE Joint Genome Institute"/>
            <person name="Ahrendt S."/>
            <person name="Looney B.P."/>
            <person name="Miyauchi S."/>
            <person name="Morin E."/>
            <person name="Drula E."/>
            <person name="Courty P.E."/>
            <person name="Chicoki N."/>
            <person name="Fauchery L."/>
            <person name="Kohler A."/>
            <person name="Kuo A."/>
            <person name="Labutti K."/>
            <person name="Pangilinan J."/>
            <person name="Lipzen A."/>
            <person name="Riley R."/>
            <person name="Andreopoulos W."/>
            <person name="He G."/>
            <person name="Johnson J."/>
            <person name="Barry K.W."/>
            <person name="Grigoriev I.V."/>
            <person name="Nagy L."/>
            <person name="Hibbett D."/>
            <person name="Henrissat B."/>
            <person name="Matheny P.B."/>
            <person name="Labbe J."/>
            <person name="Martin F."/>
        </authorList>
    </citation>
    <scope>NUCLEOTIDE SEQUENCE</scope>
    <source>
        <strain evidence="1">HHB10654</strain>
    </source>
</reference>
<accession>A0ACB8SXJ5</accession>
<gene>
    <name evidence="1" type="ORF">BV25DRAFT_1827081</name>
</gene>
<name>A0ACB8SXJ5_9AGAM</name>
<comment type="caution">
    <text evidence="1">The sequence shown here is derived from an EMBL/GenBank/DDBJ whole genome shotgun (WGS) entry which is preliminary data.</text>
</comment>
<dbReference type="Proteomes" id="UP000814140">
    <property type="component" value="Unassembled WGS sequence"/>
</dbReference>
<dbReference type="EMBL" id="MU277214">
    <property type="protein sequence ID" value="KAI0061204.1"/>
    <property type="molecule type" value="Genomic_DNA"/>
</dbReference>
<keyword evidence="2" id="KW-1185">Reference proteome</keyword>
<sequence length="360" mass="40124">MQLSLSPIKPPAPLVFLVVIRAGYINSSGFREDAPLPPSPQAAMVNFQDPAIVQADFLAFVKFLHVVDGIYIWEFFTSLDYEWSVITGKRPYRWTIWIYSLTRITSLMAVVVDLIGFNVTAEINCEAWLVFLLIFAYVAWACASLLMVLRVSAIWNRNWVVMALSAGVWLTNVGFLLHGIATAKAVWVPAAGSCSVLRTADSRDNIVVTLGSDITLLVIMLLGLLNARQGGSGSFGIWRMLFKQGLMWLALATVAEVPPAVFILLNLNDAWNLMFQTPTFIVMSIAATRMYRELTDFNSVTYSHETSTNVVSTGLRIRGTTVNPVIPMSRLEVSVHTAYEGYEDADKNKHRIYNDEDGRN</sequence>
<proteinExistence type="predicted"/>